<dbReference type="InterPro" id="IPR053162">
    <property type="entry name" value="DnaD"/>
</dbReference>
<evidence type="ECO:0000256" key="1">
    <source>
        <dbReference type="ARBA" id="ARBA00093462"/>
    </source>
</evidence>
<evidence type="ECO:0000259" key="3">
    <source>
        <dbReference type="Pfam" id="PF07261"/>
    </source>
</evidence>
<reference evidence="5" key="1">
    <citation type="submission" date="2018-10" db="EMBL/GenBank/DDBJ databases">
        <title>FDA dAtabase for Regulatory Grade micrObial Sequences (FDA-ARGOS): Supporting development and validation of Infectious Disease Dx tests.</title>
        <authorList>
            <person name="Minogue T."/>
            <person name="Wolcott M."/>
            <person name="Wasieloski L."/>
            <person name="Aguilar W."/>
            <person name="Moore D."/>
            <person name="Tallon L."/>
            <person name="Sadzewicz L."/>
            <person name="Sengamalay N."/>
            <person name="Ott S."/>
            <person name="Godinez A."/>
            <person name="Nagaraj S."/>
            <person name="Vavikolanu K."/>
            <person name="Vyas G."/>
            <person name="Nadendla S."/>
            <person name="George J."/>
            <person name="Sichtig H."/>
        </authorList>
    </citation>
    <scope>NUCLEOTIDE SEQUENCE [LARGE SCALE GENOMIC DNA]</scope>
    <source>
        <strain evidence="5">FDAARGOS_343</strain>
    </source>
</reference>
<dbReference type="Pfam" id="PF07261">
    <property type="entry name" value="DnaB_2"/>
    <property type="match status" value="1"/>
</dbReference>
<dbReference type="InterPro" id="IPR006343">
    <property type="entry name" value="DnaB/C_C"/>
</dbReference>
<gene>
    <name evidence="4" type="ORF">CEQ21_24535</name>
</gene>
<accession>A0A553SNH9</accession>
<dbReference type="EMBL" id="RIBP01000004">
    <property type="protein sequence ID" value="TRZ38553.1"/>
    <property type="molecule type" value="Genomic_DNA"/>
</dbReference>
<evidence type="ECO:0000313" key="4">
    <source>
        <dbReference type="EMBL" id="TRZ38553.1"/>
    </source>
</evidence>
<dbReference type="NCBIfam" id="TIGR01446">
    <property type="entry name" value="DnaD_dom"/>
    <property type="match status" value="1"/>
</dbReference>
<dbReference type="Proteomes" id="UP000319837">
    <property type="component" value="Unassembled WGS sequence"/>
</dbReference>
<protein>
    <submittedName>
        <fullName evidence="4">DnaD domain protein</fullName>
    </submittedName>
</protein>
<proteinExistence type="inferred from homology"/>
<dbReference type="Gene3D" id="1.10.10.630">
    <property type="entry name" value="DnaD domain-like"/>
    <property type="match status" value="1"/>
</dbReference>
<comment type="caution">
    <text evidence="4">The sequence shown here is derived from an EMBL/GenBank/DDBJ whole genome shotgun (WGS) entry which is preliminary data.</text>
</comment>
<dbReference type="PANTHER" id="PTHR37293:SF5">
    <property type="entry name" value="DNA REPLICATION PROTEIN"/>
    <property type="match status" value="1"/>
</dbReference>
<evidence type="ECO:0000313" key="5">
    <source>
        <dbReference type="Proteomes" id="UP000319837"/>
    </source>
</evidence>
<name>A0A553SNH9_NIACI</name>
<dbReference type="InterPro" id="IPR034829">
    <property type="entry name" value="DnaD-like_sf"/>
</dbReference>
<comment type="similarity">
    <text evidence="1">Belongs to the DnaB/DnaD family.</text>
</comment>
<sequence>MEIERGADIVSSKTKKVIIKEELVELTGDFKLAIVLNQMIYWSERKEDAEVFIKEEMARLQKYSDDVKNIEELSVNILESSGWIYKKAEDLSVETMINVKPKAMREYLKVLVANGWLDERRNPKLKMDRTLQYRVNILKIQLDLYNLGYSLEGYPLPVVFSEKENTYFLKDNTISEKENSKGVKENRKVEKESGKGEKERAIPEITSETTTEITSDNFEEEKESQPEDNPFNFYEQNGFGTIGSHISQKIMHWCGDLNTELVLKAMEIAVERGAKSFAYVESILRNWADKNIYSVQQADAFIQKYKEQQTKQRTSGNNRKHVRTEKIPEWFGNTQNIEAAMSIEEEKVLLLDLQEEIKNLRS</sequence>
<dbReference type="PANTHER" id="PTHR37293">
    <property type="entry name" value="PHAGE REPLICATION PROTEIN-RELATED"/>
    <property type="match status" value="1"/>
</dbReference>
<feature type="domain" description="DnaB/C C-terminal" evidence="3">
    <location>
        <begin position="231"/>
        <end position="301"/>
    </location>
</feature>
<evidence type="ECO:0000256" key="2">
    <source>
        <dbReference type="SAM" id="MobiDB-lite"/>
    </source>
</evidence>
<feature type="region of interest" description="Disordered" evidence="2">
    <location>
        <begin position="179"/>
        <end position="201"/>
    </location>
</feature>
<dbReference type="SUPFAM" id="SSF158499">
    <property type="entry name" value="DnaD domain-like"/>
    <property type="match status" value="1"/>
</dbReference>
<organism evidence="4 5">
    <name type="scientific">Niallia circulans</name>
    <name type="common">Bacillus circulans</name>
    <dbReference type="NCBI Taxonomy" id="1397"/>
    <lineage>
        <taxon>Bacteria</taxon>
        <taxon>Bacillati</taxon>
        <taxon>Bacillota</taxon>
        <taxon>Bacilli</taxon>
        <taxon>Bacillales</taxon>
        <taxon>Bacillaceae</taxon>
        <taxon>Niallia</taxon>
    </lineage>
</organism>
<dbReference type="AlphaFoldDB" id="A0A553SNH9"/>